<dbReference type="RefSeq" id="WP_154540053.1">
    <property type="nucleotide sequence ID" value="NZ_JALEUD010000148.1"/>
</dbReference>
<name>A0A6N7WV98_9ACTN</name>
<dbReference type="Gene3D" id="3.10.420.10">
    <property type="entry name" value="SecB-like"/>
    <property type="match status" value="1"/>
</dbReference>
<dbReference type="Proteomes" id="UP000434342">
    <property type="component" value="Unassembled WGS sequence"/>
</dbReference>
<evidence type="ECO:0008006" key="3">
    <source>
        <dbReference type="Google" id="ProtNLM"/>
    </source>
</evidence>
<proteinExistence type="predicted"/>
<sequence>MSKHGFISPLKVERLAITSASIEFQSMPTSPNYDVSMTMSMGLVSPDDARADDRIRVEVPLDASLEVSEDGKPDRHLGTIHVSGITTVSLPNEIVKDDEGGGALDYLRASGISILYGHMRSHMMAMSIGNPMGPFIMPAIDPVAFLKSIKENEAANEPQK</sequence>
<gene>
    <name evidence="1" type="ORF">FYJ69_03585</name>
</gene>
<evidence type="ECO:0000313" key="2">
    <source>
        <dbReference type="Proteomes" id="UP000434342"/>
    </source>
</evidence>
<reference evidence="1 2" key="1">
    <citation type="submission" date="2019-08" db="EMBL/GenBank/DDBJ databases">
        <title>In-depth cultivation of the pig gut microbiome towards novel bacterial diversity and tailored functional studies.</title>
        <authorList>
            <person name="Wylensek D."/>
            <person name="Hitch T.C.A."/>
            <person name="Clavel T."/>
        </authorList>
    </citation>
    <scope>NUCLEOTIDE SEQUENCE [LARGE SCALE GENOMIC DNA]</scope>
    <source>
        <strain evidence="1 2">WB01_CNA04</strain>
    </source>
</reference>
<organism evidence="1 2">
    <name type="scientific">Parafannyhessea umbonata</name>
    <dbReference type="NCBI Taxonomy" id="604330"/>
    <lineage>
        <taxon>Bacteria</taxon>
        <taxon>Bacillati</taxon>
        <taxon>Actinomycetota</taxon>
        <taxon>Coriobacteriia</taxon>
        <taxon>Coriobacteriales</taxon>
        <taxon>Atopobiaceae</taxon>
        <taxon>Parafannyhessea</taxon>
    </lineage>
</organism>
<dbReference type="AlphaFoldDB" id="A0A6N7WV98"/>
<accession>A0A6N7WV98</accession>
<dbReference type="EMBL" id="VUND01000001">
    <property type="protein sequence ID" value="MST60001.1"/>
    <property type="molecule type" value="Genomic_DNA"/>
</dbReference>
<comment type="caution">
    <text evidence="1">The sequence shown here is derived from an EMBL/GenBank/DDBJ whole genome shotgun (WGS) entry which is preliminary data.</text>
</comment>
<protein>
    <recommendedName>
        <fullName evidence="3">Preprotein translocase subunit SecB</fullName>
    </recommendedName>
</protein>
<dbReference type="InterPro" id="IPR035958">
    <property type="entry name" value="SecB-like_sf"/>
</dbReference>
<evidence type="ECO:0000313" key="1">
    <source>
        <dbReference type="EMBL" id="MST60001.1"/>
    </source>
</evidence>